<dbReference type="InterPro" id="IPR034428">
    <property type="entry name" value="ThiH/NoCL/HydG-like"/>
</dbReference>
<dbReference type="CDD" id="cd01335">
    <property type="entry name" value="Radical_SAM"/>
    <property type="match status" value="1"/>
</dbReference>
<dbReference type="Pfam" id="PF06968">
    <property type="entry name" value="BATS"/>
    <property type="match status" value="1"/>
</dbReference>
<keyword evidence="6" id="KW-0411">Iron-sulfur</keyword>
<protein>
    <recommendedName>
        <fullName evidence="8">Radical SAM core domain-containing protein</fullName>
    </recommendedName>
</protein>
<evidence type="ECO:0000256" key="7">
    <source>
        <dbReference type="SAM" id="MobiDB-lite"/>
    </source>
</evidence>
<sequence length="520" mass="58631">MLSSLYKSPSNFFRSISKQCLTGTKWSPEKELHTLPDPNTIIRENEIYKAIVESNDKAKDLGYIRSILQKAKDNATMKDAPGSNKEFMLGLDIPEAAALLNIPSSDSKTLGELYQTAFEIKNHIYGNRIVMFAPLYVANYCNCSCTYCGYRGTNTTIERSKLTLDEVAKEIRVLEKMGHKRVLMLTGESPAYSFDEFLEAVKVASQTKCGKSGEIRRINVEIPTLSVSDMRRLKALGCVGTYTVFQETYHRESFKKYHPYGPKADYDYRITCMDRAQIGGIDDVGIGALFGLYDYRFEVLAMLQHSQHLDKTYGTGPHTISFPRIRPATGTPLSENPPHTVSDEDFKKLVAVTRCAVPYTGMIISTREGKQMRSELLKLGISQLSAASSTEVGSYNEDDVKTDGSKGQFTLYDQRSLDTVVRNLMEDGYVPSWCTACYRLGRTGEAFMKWAKSGEIHNMCHPNALQTLAEFLIDYASPATQKVGWSFLQKELNNIADPARRKQTQQRIERIKNGERDLYF</sequence>
<evidence type="ECO:0000259" key="8">
    <source>
        <dbReference type="PROSITE" id="PS51918"/>
    </source>
</evidence>
<dbReference type="InterPro" id="IPR024007">
    <property type="entry name" value="FeFe-hyd_mat_HydG"/>
</dbReference>
<dbReference type="Pfam" id="PF04055">
    <property type="entry name" value="Radical_SAM"/>
    <property type="match status" value="1"/>
</dbReference>
<dbReference type="Gene3D" id="3.20.20.70">
    <property type="entry name" value="Aldolase class I"/>
    <property type="match status" value="1"/>
</dbReference>
<dbReference type="EMBL" id="JAPFFF010000001">
    <property type="protein sequence ID" value="KAK8899749.1"/>
    <property type="molecule type" value="Genomic_DNA"/>
</dbReference>
<evidence type="ECO:0000256" key="6">
    <source>
        <dbReference type="ARBA" id="ARBA00023014"/>
    </source>
</evidence>
<evidence type="ECO:0000256" key="3">
    <source>
        <dbReference type="ARBA" id="ARBA00022691"/>
    </source>
</evidence>
<accession>A0ABR2L8X2</accession>
<dbReference type="SFLD" id="SFLDG01060">
    <property type="entry name" value="BATS_domain_containing"/>
    <property type="match status" value="1"/>
</dbReference>
<evidence type="ECO:0000256" key="1">
    <source>
        <dbReference type="ARBA" id="ARBA00001966"/>
    </source>
</evidence>
<dbReference type="NCBIfam" id="TIGR03955">
    <property type="entry name" value="rSAM_HydG"/>
    <property type="match status" value="1"/>
</dbReference>
<dbReference type="SUPFAM" id="SSF102114">
    <property type="entry name" value="Radical SAM enzymes"/>
    <property type="match status" value="1"/>
</dbReference>
<organism evidence="9 10">
    <name type="scientific">Tritrichomonas musculus</name>
    <dbReference type="NCBI Taxonomy" id="1915356"/>
    <lineage>
        <taxon>Eukaryota</taxon>
        <taxon>Metamonada</taxon>
        <taxon>Parabasalia</taxon>
        <taxon>Tritrichomonadida</taxon>
        <taxon>Tritrichomonadidae</taxon>
        <taxon>Tritrichomonas</taxon>
    </lineage>
</organism>
<evidence type="ECO:0000313" key="10">
    <source>
        <dbReference type="Proteomes" id="UP001470230"/>
    </source>
</evidence>
<dbReference type="InterPro" id="IPR010722">
    <property type="entry name" value="BATS_dom"/>
</dbReference>
<dbReference type="SMART" id="SM00876">
    <property type="entry name" value="BATS"/>
    <property type="match status" value="1"/>
</dbReference>
<dbReference type="SFLD" id="SFLDS00029">
    <property type="entry name" value="Radical_SAM"/>
    <property type="match status" value="1"/>
</dbReference>
<comment type="cofactor">
    <cofactor evidence="1">
        <name>[4Fe-4S] cluster</name>
        <dbReference type="ChEBI" id="CHEBI:49883"/>
    </cofactor>
</comment>
<feature type="domain" description="Radical SAM core" evidence="8">
    <location>
        <begin position="125"/>
        <end position="359"/>
    </location>
</feature>
<evidence type="ECO:0000313" key="9">
    <source>
        <dbReference type="EMBL" id="KAK8899749.1"/>
    </source>
</evidence>
<feature type="region of interest" description="Disordered" evidence="7">
    <location>
        <begin position="320"/>
        <end position="341"/>
    </location>
</feature>
<keyword evidence="10" id="KW-1185">Reference proteome</keyword>
<keyword evidence="2" id="KW-0004">4Fe-4S</keyword>
<proteinExistence type="predicted"/>
<keyword evidence="4" id="KW-0479">Metal-binding</keyword>
<dbReference type="SFLD" id="SFLDF00319">
    <property type="entry name" value="Fe_hydrogenase_maturase_(HydG"/>
    <property type="match status" value="1"/>
</dbReference>
<dbReference type="InterPro" id="IPR058240">
    <property type="entry name" value="rSAM_sf"/>
</dbReference>
<dbReference type="PANTHER" id="PTHR43583">
    <property type="entry name" value="2-IMINOACETATE SYNTHASE"/>
    <property type="match status" value="1"/>
</dbReference>
<evidence type="ECO:0000256" key="5">
    <source>
        <dbReference type="ARBA" id="ARBA00023004"/>
    </source>
</evidence>
<evidence type="ECO:0000256" key="2">
    <source>
        <dbReference type="ARBA" id="ARBA00022485"/>
    </source>
</evidence>
<dbReference type="PROSITE" id="PS51918">
    <property type="entry name" value="RADICAL_SAM"/>
    <property type="match status" value="1"/>
</dbReference>
<keyword evidence="5" id="KW-0408">Iron</keyword>
<dbReference type="PANTHER" id="PTHR43583:SF2">
    <property type="entry name" value="THIAZOLE BIOSYNTHESIS PROTEIN"/>
    <property type="match status" value="1"/>
</dbReference>
<name>A0ABR2L8X2_9EUKA</name>
<dbReference type="InterPro" id="IPR013785">
    <property type="entry name" value="Aldolase_TIM"/>
</dbReference>
<dbReference type="InterPro" id="IPR007197">
    <property type="entry name" value="rSAM"/>
</dbReference>
<dbReference type="Proteomes" id="UP001470230">
    <property type="component" value="Unassembled WGS sequence"/>
</dbReference>
<reference evidence="9 10" key="1">
    <citation type="submission" date="2024-04" db="EMBL/GenBank/DDBJ databases">
        <title>Tritrichomonas musculus Genome.</title>
        <authorList>
            <person name="Alves-Ferreira E."/>
            <person name="Grigg M."/>
            <person name="Lorenzi H."/>
            <person name="Galac M."/>
        </authorList>
    </citation>
    <scope>NUCLEOTIDE SEQUENCE [LARGE SCALE GENOMIC DNA]</scope>
    <source>
        <strain evidence="9 10">EAF2021</strain>
    </source>
</reference>
<gene>
    <name evidence="9" type="ORF">M9Y10_002071</name>
</gene>
<keyword evidence="3" id="KW-0949">S-adenosyl-L-methionine</keyword>
<evidence type="ECO:0000256" key="4">
    <source>
        <dbReference type="ARBA" id="ARBA00022723"/>
    </source>
</evidence>
<dbReference type="SFLD" id="SFLDG01081">
    <property type="entry name" value="cleavage_of_the_Ca-Cb_bond_in"/>
    <property type="match status" value="1"/>
</dbReference>
<comment type="caution">
    <text evidence="9">The sequence shown here is derived from an EMBL/GenBank/DDBJ whole genome shotgun (WGS) entry which is preliminary data.</text>
</comment>